<evidence type="ECO:0000259" key="2">
    <source>
        <dbReference type="Pfam" id="PF03537"/>
    </source>
</evidence>
<evidence type="ECO:0000256" key="1">
    <source>
        <dbReference type="SAM" id="MobiDB-lite"/>
    </source>
</evidence>
<protein>
    <recommendedName>
        <fullName evidence="2">Glycoside-hydrolase family GH114 TIM-barrel domain-containing protein</fullName>
    </recommendedName>
</protein>
<feature type="region of interest" description="Disordered" evidence="1">
    <location>
        <begin position="22"/>
        <end position="60"/>
    </location>
</feature>
<dbReference type="InterPro" id="IPR013785">
    <property type="entry name" value="Aldolase_TIM"/>
</dbReference>
<feature type="compositionally biased region" description="Low complexity" evidence="1">
    <location>
        <begin position="39"/>
        <end position="55"/>
    </location>
</feature>
<name>A0A0K1PJP5_9BACT</name>
<dbReference type="PANTHER" id="PTHR35882:SF2">
    <property type="entry name" value="PELA"/>
    <property type="match status" value="1"/>
</dbReference>
<reference evidence="3 4" key="1">
    <citation type="submission" date="2015-08" db="EMBL/GenBank/DDBJ databases">
        <authorList>
            <person name="Babu N.S."/>
            <person name="Beckwith C.J."/>
            <person name="Beseler K.G."/>
            <person name="Brison A."/>
            <person name="Carone J.V."/>
            <person name="Caskin T.P."/>
            <person name="Diamond M."/>
            <person name="Durham M.E."/>
            <person name="Foxe J.M."/>
            <person name="Go M."/>
            <person name="Henderson B.A."/>
            <person name="Jones I.B."/>
            <person name="McGettigan J.A."/>
            <person name="Micheletti S.J."/>
            <person name="Nasrallah M.E."/>
            <person name="Ortiz D."/>
            <person name="Piller C.R."/>
            <person name="Privatt S.R."/>
            <person name="Schneider S.L."/>
            <person name="Sharp S."/>
            <person name="Smith T.C."/>
            <person name="Stanton J.D."/>
            <person name="Ullery H.E."/>
            <person name="Wilson R.J."/>
            <person name="Serrano M.G."/>
            <person name="Buck G."/>
            <person name="Lee V."/>
            <person name="Wang Y."/>
            <person name="Carvalho R."/>
            <person name="Voegtly L."/>
            <person name="Shi R."/>
            <person name="Duckworth R."/>
            <person name="Johnson A."/>
            <person name="Loviza R."/>
            <person name="Walstead R."/>
            <person name="Shah Z."/>
            <person name="Kiflezghi M."/>
            <person name="Wade K."/>
            <person name="Ball S.L."/>
            <person name="Bradley K.W."/>
            <person name="Asai D.J."/>
            <person name="Bowman C.A."/>
            <person name="Russell D.A."/>
            <person name="Pope W.H."/>
            <person name="Jacobs-Sera D."/>
            <person name="Hendrix R.W."/>
            <person name="Hatfull G.F."/>
        </authorList>
    </citation>
    <scope>NUCLEOTIDE SEQUENCE [LARGE SCALE GENOMIC DNA]</scope>
    <source>
        <strain evidence="3 4">DSM 27648</strain>
    </source>
</reference>
<dbReference type="EMBL" id="CP012333">
    <property type="protein sequence ID" value="AKU93732.1"/>
    <property type="molecule type" value="Genomic_DNA"/>
</dbReference>
<dbReference type="STRING" id="1391654.AKJ09_00396"/>
<accession>A0A0K1PJP5</accession>
<dbReference type="Pfam" id="PF03537">
    <property type="entry name" value="Glyco_hydro_114"/>
    <property type="match status" value="1"/>
</dbReference>
<feature type="compositionally biased region" description="Polar residues" evidence="1">
    <location>
        <begin position="22"/>
        <end position="31"/>
    </location>
</feature>
<keyword evidence="4" id="KW-1185">Reference proteome</keyword>
<evidence type="ECO:0000313" key="3">
    <source>
        <dbReference type="EMBL" id="AKU93732.1"/>
    </source>
</evidence>
<proteinExistence type="predicted"/>
<dbReference type="PANTHER" id="PTHR35882">
    <property type="entry name" value="PELA"/>
    <property type="match status" value="1"/>
</dbReference>
<sequence>MIAFVAIAASASFCVLVPGCQTRGSSSTASPRVSAYEESSAPADPNSSSSTSRGSMPGGVVGVPKSSAMTTIGPGFEHAGPWVSFYGTASQMGDLTRVAQSYRIINIDADPGAGNFTDAQLATLRGGGRNHLISYLNIGSCEHYRTYWSKVAPEFVSCGANVTAQRGSYEGYPDETWMDLGNPEYQRLIVEYVAPRLASRVDGFYLDNLEILEHSPTSKNGPCSASCRQGGLDLIRKLREKFPRHLLVMQNATSEVTREGMTGGVRFATLLDGIAHEEVYAPKYDDSAEEQLVAWSVLRLANAAGRPFWIGVEDYVGSCESKSAAQRAFARARARGFSPYATDQSGGQKLVCFWD</sequence>
<gene>
    <name evidence="3" type="ORF">AKJ09_00396</name>
</gene>
<dbReference type="AlphaFoldDB" id="A0A0K1PJP5"/>
<dbReference type="Proteomes" id="UP000064967">
    <property type="component" value="Chromosome"/>
</dbReference>
<dbReference type="Gene3D" id="3.20.20.70">
    <property type="entry name" value="Aldolase class I"/>
    <property type="match status" value="1"/>
</dbReference>
<evidence type="ECO:0000313" key="4">
    <source>
        <dbReference type="Proteomes" id="UP000064967"/>
    </source>
</evidence>
<dbReference type="KEGG" id="llu:AKJ09_00396"/>
<dbReference type="InterPro" id="IPR017853">
    <property type="entry name" value="GH"/>
</dbReference>
<feature type="domain" description="Glycoside-hydrolase family GH114 TIM-barrel" evidence="2">
    <location>
        <begin position="104"/>
        <end position="278"/>
    </location>
</feature>
<organism evidence="3 4">
    <name type="scientific">Labilithrix luteola</name>
    <dbReference type="NCBI Taxonomy" id="1391654"/>
    <lineage>
        <taxon>Bacteria</taxon>
        <taxon>Pseudomonadati</taxon>
        <taxon>Myxococcota</taxon>
        <taxon>Polyangia</taxon>
        <taxon>Polyangiales</taxon>
        <taxon>Labilitrichaceae</taxon>
        <taxon>Labilithrix</taxon>
    </lineage>
</organism>
<dbReference type="InterPro" id="IPR004352">
    <property type="entry name" value="GH114_TIM-barrel"/>
</dbReference>
<dbReference type="PATRIC" id="fig|1391654.3.peg.411"/>
<dbReference type="SUPFAM" id="SSF51445">
    <property type="entry name" value="(Trans)glycosidases"/>
    <property type="match status" value="1"/>
</dbReference>